<dbReference type="Gene3D" id="3.30.2310.20">
    <property type="entry name" value="RelE-like"/>
    <property type="match status" value="1"/>
</dbReference>
<reference evidence="3 4" key="1">
    <citation type="submission" date="2018-03" db="EMBL/GenBank/DDBJ databases">
        <title>The draft genome of Mesorhizobium sp. 6GN-30.</title>
        <authorList>
            <person name="Liu L."/>
            <person name="Li L."/>
            <person name="Wang T."/>
            <person name="Zhang X."/>
            <person name="Liang L."/>
        </authorList>
    </citation>
    <scope>NUCLEOTIDE SEQUENCE [LARGE SCALE GENOMIC DNA]</scope>
    <source>
        <strain evidence="3 4">6GN30</strain>
    </source>
</reference>
<organism evidence="3 4">
    <name type="scientific">Kumtagia ephedrae</name>
    <dbReference type="NCBI Taxonomy" id="2116701"/>
    <lineage>
        <taxon>Bacteria</taxon>
        <taxon>Pseudomonadati</taxon>
        <taxon>Pseudomonadota</taxon>
        <taxon>Alphaproteobacteria</taxon>
        <taxon>Hyphomicrobiales</taxon>
        <taxon>Phyllobacteriaceae</taxon>
        <taxon>Kumtagia</taxon>
    </lineage>
</organism>
<protein>
    <submittedName>
        <fullName evidence="3">Type II toxin-antitoxin system RelE/ParE family toxin</fullName>
    </submittedName>
</protein>
<dbReference type="OrthoDB" id="9814952at2"/>
<keyword evidence="2" id="KW-1277">Toxin-antitoxin system</keyword>
<dbReference type="RefSeq" id="WP_106770194.1">
    <property type="nucleotide sequence ID" value="NZ_PXYK01000001.1"/>
</dbReference>
<dbReference type="Proteomes" id="UP000241229">
    <property type="component" value="Unassembled WGS sequence"/>
</dbReference>
<dbReference type="EMBL" id="PXYK01000001">
    <property type="protein sequence ID" value="PSJ65652.1"/>
    <property type="molecule type" value="Genomic_DNA"/>
</dbReference>
<dbReference type="InterPro" id="IPR007712">
    <property type="entry name" value="RelE/ParE_toxin"/>
</dbReference>
<sequence>MIQRLRVELRRSALDDLRRIAEYITRESGSAAAARRFAKRIRDRCHRIGDVPRGGRARDDISPGLRTVPFERSAVITYVIEGDRVSIVNVFYGGRDFEAILHGERPDPGDD</sequence>
<evidence type="ECO:0000256" key="2">
    <source>
        <dbReference type="ARBA" id="ARBA00022649"/>
    </source>
</evidence>
<name>A0A2P7ST40_9HYPH</name>
<dbReference type="PANTHER" id="PTHR33755">
    <property type="entry name" value="TOXIN PARE1-RELATED"/>
    <property type="match status" value="1"/>
</dbReference>
<dbReference type="Pfam" id="PF05016">
    <property type="entry name" value="ParE_toxin"/>
    <property type="match status" value="1"/>
</dbReference>
<evidence type="ECO:0000256" key="1">
    <source>
        <dbReference type="ARBA" id="ARBA00006226"/>
    </source>
</evidence>
<gene>
    <name evidence="3" type="ORF">C7I84_00555</name>
</gene>
<accession>A0A2P7ST40</accession>
<dbReference type="InterPro" id="IPR035093">
    <property type="entry name" value="RelE/ParE_toxin_dom_sf"/>
</dbReference>
<dbReference type="PANTHER" id="PTHR33755:SF6">
    <property type="entry name" value="PLASMID STABILIZATION SYSTEM PROTEIN"/>
    <property type="match status" value="1"/>
</dbReference>
<evidence type="ECO:0000313" key="4">
    <source>
        <dbReference type="Proteomes" id="UP000241229"/>
    </source>
</evidence>
<proteinExistence type="inferred from homology"/>
<keyword evidence="4" id="KW-1185">Reference proteome</keyword>
<comment type="similarity">
    <text evidence="1">Belongs to the RelE toxin family.</text>
</comment>
<comment type="caution">
    <text evidence="3">The sequence shown here is derived from an EMBL/GenBank/DDBJ whole genome shotgun (WGS) entry which is preliminary data.</text>
</comment>
<dbReference type="AlphaFoldDB" id="A0A2P7ST40"/>
<evidence type="ECO:0000313" key="3">
    <source>
        <dbReference type="EMBL" id="PSJ65652.1"/>
    </source>
</evidence>
<dbReference type="InterPro" id="IPR051803">
    <property type="entry name" value="TA_system_RelE-like_toxin"/>
</dbReference>